<evidence type="ECO:0000256" key="1">
    <source>
        <dbReference type="SAM" id="Phobius"/>
    </source>
</evidence>
<evidence type="ECO:0000313" key="2">
    <source>
        <dbReference type="EMBL" id="MCK8495866.1"/>
    </source>
</evidence>
<keyword evidence="1" id="KW-0472">Membrane</keyword>
<keyword evidence="1" id="KW-0812">Transmembrane</keyword>
<dbReference type="Proteomes" id="UP001202180">
    <property type="component" value="Unassembled WGS sequence"/>
</dbReference>
<reference evidence="2 3" key="1">
    <citation type="submission" date="2022-04" db="EMBL/GenBank/DDBJ databases">
        <title>Spirosoma sp. strain RP8 genome sequencing and assembly.</title>
        <authorList>
            <person name="Jung Y."/>
        </authorList>
    </citation>
    <scope>NUCLEOTIDE SEQUENCE [LARGE SCALE GENOMIC DNA]</scope>
    <source>
        <strain evidence="2 3">RP8</strain>
    </source>
</reference>
<name>A0ABT0HUL6_9BACT</name>
<dbReference type="RefSeq" id="WP_248480651.1">
    <property type="nucleotide sequence ID" value="NZ_JALPRF010000012.1"/>
</dbReference>
<keyword evidence="3" id="KW-1185">Reference proteome</keyword>
<feature type="transmembrane region" description="Helical" evidence="1">
    <location>
        <begin position="6"/>
        <end position="24"/>
    </location>
</feature>
<keyword evidence="1" id="KW-1133">Transmembrane helix</keyword>
<evidence type="ECO:0000313" key="3">
    <source>
        <dbReference type="Proteomes" id="UP001202180"/>
    </source>
</evidence>
<gene>
    <name evidence="2" type="ORF">M0L20_28630</name>
</gene>
<organism evidence="2 3">
    <name type="scientific">Spirosoma liriopis</name>
    <dbReference type="NCBI Taxonomy" id="2937440"/>
    <lineage>
        <taxon>Bacteria</taxon>
        <taxon>Pseudomonadati</taxon>
        <taxon>Bacteroidota</taxon>
        <taxon>Cytophagia</taxon>
        <taxon>Cytophagales</taxon>
        <taxon>Cytophagaceae</taxon>
        <taxon>Spirosoma</taxon>
    </lineage>
</organism>
<dbReference type="EMBL" id="JALPRF010000012">
    <property type="protein sequence ID" value="MCK8495866.1"/>
    <property type="molecule type" value="Genomic_DNA"/>
</dbReference>
<protein>
    <submittedName>
        <fullName evidence="2">Uncharacterized protein</fullName>
    </submittedName>
</protein>
<sequence length="143" mass="16061">MKRVLQFYVGLVILVGVVIVIGLLQPTTYKHRVIKPKGCPNASITEIEYSNPFYRGFAYAYGIHTKPSLPDTNCIISERMAGIDAILELWVVCDGDKVTFYPATGSFTFHTKENPNISFGEVEPWEFNEKVSSRKDAIQVIAE</sequence>
<proteinExistence type="predicted"/>
<comment type="caution">
    <text evidence="2">The sequence shown here is derived from an EMBL/GenBank/DDBJ whole genome shotgun (WGS) entry which is preliminary data.</text>
</comment>
<accession>A0ABT0HUL6</accession>